<proteinExistence type="predicted"/>
<name>A0A844F7T9_CLOSV</name>
<dbReference type="RefSeq" id="WP_154322167.1">
    <property type="nucleotide sequence ID" value="NZ_CP045695.1"/>
</dbReference>
<sequence length="646" mass="75504">MGIEKTIIEQTLHGYSNGHRLLSFSKKFSDNEMKKMTILSDLSGNEFVNGFEKYYTGYRLNSDTIVLACTWYATEMKRPGCVWTHSLIFSENDLRKYGGEMGAVFSLFRKPKNNNDFSYYNKSLEIDSESKFDFDKQKLKYLIWCLWGNKSPLVVFSNCASEYENEIVYLFLTQHDILEENFSFCTGSVSLRSIEQTIMNFQIAPDKLSRSGFQIGNGVVEAKEERIIKSYPMWVNKASEYLVLDNIKDFKKFVSGFSNTYKRSNYFSAFMKLYVGSKAESKKLSLDSLLQMASAIFNEKKNICKEIVDLYFQNYFSYWTGEENYVNALKFFIDNLWLDVNRKNIEKMVIGGIESEYEQIKLLFNNIVGSEENCVIEEILKALAHNINLSLFEDFTNMKYECCSIMITLNSEYAQCHGLWNQNKGFQQGIIRCLDPKQGDETLKKQIISTVLAVSDFDLAYDLYRVYGEVCINVFWNYAMLNLNGKSIRGIKQIIGKDTSKCIAMIKDNLKDRDCLLFLIDITDSYNYSIKNITENELKQLFKTLKPELCNKKEQESLARFLIPICLIDDFMVDTEIVRFAYIQVNRLLATQSFPEYEWEKLEELLPEVAWYNNWDRCKRLRKGLKKKGYQIKELKEKEELPKYLL</sequence>
<dbReference type="Proteomes" id="UP000462363">
    <property type="component" value="Unassembled WGS sequence"/>
</dbReference>
<dbReference type="EMBL" id="VUMB01000005">
    <property type="protein sequence ID" value="MSS39357.1"/>
    <property type="molecule type" value="Genomic_DNA"/>
</dbReference>
<evidence type="ECO:0000313" key="2">
    <source>
        <dbReference type="Proteomes" id="UP000462363"/>
    </source>
</evidence>
<comment type="caution">
    <text evidence="1">The sequence shown here is derived from an EMBL/GenBank/DDBJ whole genome shotgun (WGS) entry which is preliminary data.</text>
</comment>
<dbReference type="AlphaFoldDB" id="A0A844F7T9"/>
<protein>
    <submittedName>
        <fullName evidence="1">Uncharacterized protein</fullName>
    </submittedName>
</protein>
<organism evidence="1 2">
    <name type="scientific">Clostridium scindens (strain JCM 10418 / VPI 12708)</name>
    <dbReference type="NCBI Taxonomy" id="29347"/>
    <lineage>
        <taxon>Bacteria</taxon>
        <taxon>Bacillati</taxon>
        <taxon>Bacillota</taxon>
        <taxon>Clostridia</taxon>
        <taxon>Lachnospirales</taxon>
        <taxon>Lachnospiraceae</taxon>
    </lineage>
</organism>
<evidence type="ECO:0000313" key="1">
    <source>
        <dbReference type="EMBL" id="MSS39357.1"/>
    </source>
</evidence>
<accession>A0A844F7T9</accession>
<dbReference type="Pfam" id="PF20012">
    <property type="entry name" value="GAP1-N1"/>
    <property type="match status" value="1"/>
</dbReference>
<gene>
    <name evidence="1" type="ORF">FYJ37_03050</name>
</gene>
<reference evidence="1 2" key="1">
    <citation type="submission" date="2019-08" db="EMBL/GenBank/DDBJ databases">
        <title>In-depth cultivation of the pig gut microbiome towards novel bacterial diversity and tailored functional studies.</title>
        <authorList>
            <person name="Wylensek D."/>
            <person name="Hitch T.C.A."/>
            <person name="Clavel T."/>
        </authorList>
    </citation>
    <scope>NUCLEOTIDE SEQUENCE [LARGE SCALE GENOMIC DNA]</scope>
    <source>
        <strain evidence="1 2">BL-389-WT-3D</strain>
    </source>
</reference>